<organism evidence="1 2">
    <name type="scientific">Thalassobacillus cyri</name>
    <dbReference type="NCBI Taxonomy" id="571932"/>
    <lineage>
        <taxon>Bacteria</taxon>
        <taxon>Bacillati</taxon>
        <taxon>Bacillota</taxon>
        <taxon>Bacilli</taxon>
        <taxon>Bacillales</taxon>
        <taxon>Bacillaceae</taxon>
        <taxon>Thalassobacillus</taxon>
    </lineage>
</organism>
<proteinExistence type="predicted"/>
<sequence>MSDDVLAMYVKAANKHDFSLAITLNVNGALVTGTTISAQSYFKKVSENFQDGNDVAQSLSEQLQGASESAAKSSDEEANFIHLEEAQVYCGDSNPTPSKGKFLWRGKLSEVEGFFLGTIAKDK</sequence>
<dbReference type="Proteomes" id="UP000198584">
    <property type="component" value="Unassembled WGS sequence"/>
</dbReference>
<evidence type="ECO:0000313" key="1">
    <source>
        <dbReference type="EMBL" id="SEB07293.1"/>
    </source>
</evidence>
<accession>A0A1H4GCE5</accession>
<dbReference type="AlphaFoldDB" id="A0A1H4GCE5"/>
<dbReference type="RefSeq" id="WP_093045964.1">
    <property type="nucleotide sequence ID" value="NZ_FNQR01000015.1"/>
</dbReference>
<dbReference type="NCBIfam" id="NF041667">
    <property type="entry name" value="GvpU"/>
    <property type="match status" value="1"/>
</dbReference>
<keyword evidence="2" id="KW-1185">Reference proteome</keyword>
<dbReference type="EMBL" id="FNQR01000015">
    <property type="protein sequence ID" value="SEB07293.1"/>
    <property type="molecule type" value="Genomic_DNA"/>
</dbReference>
<dbReference type="STRING" id="571932.SAMN05421743_11535"/>
<gene>
    <name evidence="1" type="ORF">SAMN05421743_11535</name>
</gene>
<protein>
    <recommendedName>
        <fullName evidence="3">Gas vesicle protein GvpU</fullName>
    </recommendedName>
</protein>
<evidence type="ECO:0008006" key="3">
    <source>
        <dbReference type="Google" id="ProtNLM"/>
    </source>
</evidence>
<reference evidence="1 2" key="1">
    <citation type="submission" date="2016-10" db="EMBL/GenBank/DDBJ databases">
        <authorList>
            <person name="de Groot N.N."/>
        </authorList>
    </citation>
    <scope>NUCLEOTIDE SEQUENCE [LARGE SCALE GENOMIC DNA]</scope>
    <source>
        <strain evidence="1 2">CCM7597</strain>
    </source>
</reference>
<name>A0A1H4GCE5_9BACI</name>
<dbReference type="InterPro" id="IPR049644">
    <property type="entry name" value="GvpU-like"/>
</dbReference>
<dbReference type="OrthoDB" id="2404709at2"/>
<evidence type="ECO:0000313" key="2">
    <source>
        <dbReference type="Proteomes" id="UP000198584"/>
    </source>
</evidence>